<evidence type="ECO:0008006" key="4">
    <source>
        <dbReference type="Google" id="ProtNLM"/>
    </source>
</evidence>
<comment type="caution">
    <text evidence="2">The sequence shown here is derived from an EMBL/GenBank/DDBJ whole genome shotgun (WGS) entry which is preliminary data.</text>
</comment>
<protein>
    <recommendedName>
        <fullName evidence="4">Resolvase/invertase-type recombinase catalytic domain-containing protein</fullName>
    </recommendedName>
</protein>
<evidence type="ECO:0000313" key="3">
    <source>
        <dbReference type="Proteomes" id="UP000270616"/>
    </source>
</evidence>
<dbReference type="OrthoDB" id="9808367at2"/>
<organism evidence="2 3">
    <name type="scientific">Kocuria soli</name>
    <dbReference type="NCBI Taxonomy" id="2485125"/>
    <lineage>
        <taxon>Bacteria</taxon>
        <taxon>Bacillati</taxon>
        <taxon>Actinomycetota</taxon>
        <taxon>Actinomycetes</taxon>
        <taxon>Micrococcales</taxon>
        <taxon>Micrococcaceae</taxon>
        <taxon>Kocuria</taxon>
    </lineage>
</organism>
<dbReference type="Proteomes" id="UP000270616">
    <property type="component" value="Unassembled WGS sequence"/>
</dbReference>
<dbReference type="AlphaFoldDB" id="A0A3N3ZQ64"/>
<evidence type="ECO:0000256" key="1">
    <source>
        <dbReference type="SAM" id="MobiDB-lite"/>
    </source>
</evidence>
<gene>
    <name evidence="2" type="ORF">EDL96_13130</name>
</gene>
<dbReference type="RefSeq" id="WP_123826669.1">
    <property type="nucleotide sequence ID" value="NZ_RKMF01000023.1"/>
</dbReference>
<evidence type="ECO:0000313" key="2">
    <source>
        <dbReference type="EMBL" id="ROZ61540.1"/>
    </source>
</evidence>
<dbReference type="EMBL" id="RKMF01000023">
    <property type="protein sequence ID" value="ROZ61540.1"/>
    <property type="molecule type" value="Genomic_DNA"/>
</dbReference>
<sequence length="94" mass="9858">MSLPDTNLAPFAFDGLPPALAPVKTENEPRADSSAVSSAPTGAIDAPPGSRAVIYLRVSSKGQVNTDYDPEGISIPAQRTSCERKAEGDCRTVR</sequence>
<keyword evidence="3" id="KW-1185">Reference proteome</keyword>
<name>A0A3N3ZQ64_9MICC</name>
<feature type="region of interest" description="Disordered" evidence="1">
    <location>
        <begin position="1"/>
        <end position="50"/>
    </location>
</feature>
<reference evidence="2 3" key="1">
    <citation type="submission" date="2018-10" db="EMBL/GenBank/DDBJ databases">
        <title>Kocuria sp. M5W7-7, whole genome shotgun sequence.</title>
        <authorList>
            <person name="Tuo L."/>
        </authorList>
    </citation>
    <scope>NUCLEOTIDE SEQUENCE [LARGE SCALE GENOMIC DNA]</scope>
    <source>
        <strain evidence="2 3">M5W7-7</strain>
    </source>
</reference>
<accession>A0A3N3ZQ64</accession>
<proteinExistence type="predicted"/>